<dbReference type="Proteomes" id="UP001500603">
    <property type="component" value="Unassembled WGS sequence"/>
</dbReference>
<organism evidence="3 4">
    <name type="scientific">Nocardia callitridis</name>
    <dbReference type="NCBI Taxonomy" id="648753"/>
    <lineage>
        <taxon>Bacteria</taxon>
        <taxon>Bacillati</taxon>
        <taxon>Actinomycetota</taxon>
        <taxon>Actinomycetes</taxon>
        <taxon>Mycobacteriales</taxon>
        <taxon>Nocardiaceae</taxon>
        <taxon>Nocardia</taxon>
    </lineage>
</organism>
<evidence type="ECO:0000313" key="4">
    <source>
        <dbReference type="Proteomes" id="UP001500603"/>
    </source>
</evidence>
<keyword evidence="1" id="KW-0472">Membrane</keyword>
<keyword evidence="1" id="KW-1133">Transmembrane helix</keyword>
<evidence type="ECO:0000256" key="1">
    <source>
        <dbReference type="SAM" id="Phobius"/>
    </source>
</evidence>
<name>A0ABP9KG87_9NOCA</name>
<keyword evidence="1" id="KW-0812">Transmembrane</keyword>
<feature type="transmembrane region" description="Helical" evidence="1">
    <location>
        <begin position="23"/>
        <end position="44"/>
    </location>
</feature>
<dbReference type="RefSeq" id="WP_345496329.1">
    <property type="nucleotide sequence ID" value="NZ_BAABJM010000002.1"/>
</dbReference>
<sequence length="154" mass="16094">MTVQEPGHEGDTVRRRGFRRPMLFVGVPVGVVVVVVALVCAVWPSSSRGLVLHTGTARHSVSVAVADPRVGTSDIEVTVHSRAGASLDDAQVQVRADQVLMGHGGAPVSAAPVGSGRFLAEAVPLMMTGQWEIRVSIQAEEGADNVTLPLWVAG</sequence>
<dbReference type="EMBL" id="BAABJM010000002">
    <property type="protein sequence ID" value="GAA5056381.1"/>
    <property type="molecule type" value="Genomic_DNA"/>
</dbReference>
<dbReference type="InterPro" id="IPR032693">
    <property type="entry name" value="YtkA-like_dom"/>
</dbReference>
<keyword evidence="4" id="KW-1185">Reference proteome</keyword>
<accession>A0ABP9KG87</accession>
<feature type="domain" description="YtkA-like" evidence="2">
    <location>
        <begin position="64"/>
        <end position="135"/>
    </location>
</feature>
<evidence type="ECO:0000259" key="2">
    <source>
        <dbReference type="Pfam" id="PF13115"/>
    </source>
</evidence>
<evidence type="ECO:0000313" key="3">
    <source>
        <dbReference type="EMBL" id="GAA5056381.1"/>
    </source>
</evidence>
<protein>
    <recommendedName>
        <fullName evidence="2">YtkA-like domain-containing protein</fullName>
    </recommendedName>
</protein>
<gene>
    <name evidence="3" type="ORF">GCM10023318_33750</name>
</gene>
<dbReference type="Pfam" id="PF13115">
    <property type="entry name" value="YtkA"/>
    <property type="match status" value="1"/>
</dbReference>
<reference evidence="4" key="1">
    <citation type="journal article" date="2019" name="Int. J. Syst. Evol. Microbiol.">
        <title>The Global Catalogue of Microorganisms (GCM) 10K type strain sequencing project: providing services to taxonomists for standard genome sequencing and annotation.</title>
        <authorList>
            <consortium name="The Broad Institute Genomics Platform"/>
            <consortium name="The Broad Institute Genome Sequencing Center for Infectious Disease"/>
            <person name="Wu L."/>
            <person name="Ma J."/>
        </authorList>
    </citation>
    <scope>NUCLEOTIDE SEQUENCE [LARGE SCALE GENOMIC DNA]</scope>
    <source>
        <strain evidence="4">JCM 18298</strain>
    </source>
</reference>
<comment type="caution">
    <text evidence="3">The sequence shown here is derived from an EMBL/GenBank/DDBJ whole genome shotgun (WGS) entry which is preliminary data.</text>
</comment>
<proteinExistence type="predicted"/>